<name>A0A1Z4LU73_9CYAN</name>
<dbReference type="OrthoDB" id="5518630at2"/>
<dbReference type="Pfam" id="PF19267">
    <property type="entry name" value="CIS_spike_tip"/>
    <property type="match status" value="1"/>
</dbReference>
<keyword evidence="2" id="KW-1185">Reference proteome</keyword>
<evidence type="ECO:0000313" key="1">
    <source>
        <dbReference type="EMBL" id="BAY84769.1"/>
    </source>
</evidence>
<evidence type="ECO:0000313" key="2">
    <source>
        <dbReference type="Proteomes" id="UP000218418"/>
    </source>
</evidence>
<accession>A0A1Z4LU73</accession>
<sequence>MSDYILITGDKAMFNPNFGQATITVRPGDLIGTGKDKINQKLVCVDGDEKKVIVPGCSYITPQYSIPGVGMLFIQSLAANQKAQKTKSGGKPVLLKGGQFQAKFTVMVPAQQPSAPSPIPDSTPQYSGTGTFISMNLKVKGT</sequence>
<dbReference type="EMBL" id="AP018227">
    <property type="protein sequence ID" value="BAY84769.1"/>
    <property type="molecule type" value="Genomic_DNA"/>
</dbReference>
<proteinExistence type="predicted"/>
<dbReference type="InterPro" id="IPR045362">
    <property type="entry name" value="CIS_spike_tip"/>
</dbReference>
<organism evidence="1 2">
    <name type="scientific">Calothrix parasitica NIES-267</name>
    <dbReference type="NCBI Taxonomy" id="1973488"/>
    <lineage>
        <taxon>Bacteria</taxon>
        <taxon>Bacillati</taxon>
        <taxon>Cyanobacteriota</taxon>
        <taxon>Cyanophyceae</taxon>
        <taxon>Nostocales</taxon>
        <taxon>Calotrichaceae</taxon>
        <taxon>Calothrix</taxon>
    </lineage>
</organism>
<gene>
    <name evidence="1" type="ORF">NIES267_42660</name>
</gene>
<protein>
    <submittedName>
        <fullName evidence="1">Uncharacterized protein</fullName>
    </submittedName>
</protein>
<reference evidence="1 2" key="1">
    <citation type="submission" date="2017-06" db="EMBL/GenBank/DDBJ databases">
        <title>Genome sequencing of cyanobaciteial culture collection at National Institute for Environmental Studies (NIES).</title>
        <authorList>
            <person name="Hirose Y."/>
            <person name="Shimura Y."/>
            <person name="Fujisawa T."/>
            <person name="Nakamura Y."/>
            <person name="Kawachi M."/>
        </authorList>
    </citation>
    <scope>NUCLEOTIDE SEQUENCE [LARGE SCALE GENOMIC DNA]</scope>
    <source>
        <strain evidence="1 2">NIES-267</strain>
    </source>
</reference>
<dbReference type="AlphaFoldDB" id="A0A1Z4LU73"/>
<dbReference type="Proteomes" id="UP000218418">
    <property type="component" value="Chromosome"/>
</dbReference>